<organism evidence="1 2">
    <name type="scientific">Protopolystoma xenopodis</name>
    <dbReference type="NCBI Taxonomy" id="117903"/>
    <lineage>
        <taxon>Eukaryota</taxon>
        <taxon>Metazoa</taxon>
        <taxon>Spiralia</taxon>
        <taxon>Lophotrochozoa</taxon>
        <taxon>Platyhelminthes</taxon>
        <taxon>Monogenea</taxon>
        <taxon>Polyopisthocotylea</taxon>
        <taxon>Polystomatidea</taxon>
        <taxon>Polystomatidae</taxon>
        <taxon>Protopolystoma</taxon>
    </lineage>
</organism>
<evidence type="ECO:0000313" key="2">
    <source>
        <dbReference type="Proteomes" id="UP000784294"/>
    </source>
</evidence>
<proteinExistence type="predicted"/>
<comment type="caution">
    <text evidence="1">The sequence shown here is derived from an EMBL/GenBank/DDBJ whole genome shotgun (WGS) entry which is preliminary data.</text>
</comment>
<dbReference type="EMBL" id="CAAALY010060101">
    <property type="protein sequence ID" value="VEL23118.1"/>
    <property type="molecule type" value="Genomic_DNA"/>
</dbReference>
<dbReference type="OrthoDB" id="6579237at2759"/>
<gene>
    <name evidence="1" type="ORF">PXEA_LOCUS16558</name>
</gene>
<feature type="non-terminal residue" evidence="1">
    <location>
        <position position="484"/>
    </location>
</feature>
<accession>A0A3S5ALJ3</accession>
<keyword evidence="2" id="KW-1185">Reference proteome</keyword>
<dbReference type="Proteomes" id="UP000784294">
    <property type="component" value="Unassembled WGS sequence"/>
</dbReference>
<evidence type="ECO:0000313" key="1">
    <source>
        <dbReference type="EMBL" id="VEL23118.1"/>
    </source>
</evidence>
<sequence>MSGYFLPLLHRLSRLICRAIYYDSCEHAANELLSNLVSLCLQANRVAFREYELLEVKLLTNYAIWQSNLCNQSPNTESTGLTNSYSSICDYFGYPSRFVSYANVNKCSPYSASFSQLGFLRGLCENLRQGLSQANSLTNQLEQSFYQMRHLLRADSIFQPYIMISSRRLIEDSVVPLVTAALTAAHHLVHSGLNLLAHTDLTQYTHEELWEMARGMEELGILGTRLQVSQQNRRHQSIKSLLYESLISKGHKSEEQTKSTGKILALIEASGLFVDPAFSIGSISVGRIFYFLANQRSFATARSIRHKLLHSPVCISYINQGSRQLNDAEALCTSFVKYLQDSDGMLLEDFLRGEYEFSSGFLDILSQSTEMLRQIQKLQLASNATMAEEALIASQLPTYRIHKQSQKPHHHSNNQQRLNTANENVSKSCFDETLKFELDFCHDPNKESLLNARRRHQQLLSKAGTLDRYVAMATKQNSPPNAEP</sequence>
<reference evidence="1" key="1">
    <citation type="submission" date="2018-11" db="EMBL/GenBank/DDBJ databases">
        <authorList>
            <consortium name="Pathogen Informatics"/>
        </authorList>
    </citation>
    <scope>NUCLEOTIDE SEQUENCE</scope>
</reference>
<name>A0A3S5ALJ3_9PLAT</name>
<protein>
    <submittedName>
        <fullName evidence="1">Uncharacterized protein</fullName>
    </submittedName>
</protein>
<dbReference type="AlphaFoldDB" id="A0A3S5ALJ3"/>